<dbReference type="STRING" id="177199.A0A420Y4S0"/>
<name>A0A420Y4S0_9PEZI</name>
<feature type="compositionally biased region" description="Polar residues" evidence="2">
    <location>
        <begin position="670"/>
        <end position="680"/>
    </location>
</feature>
<dbReference type="FunFam" id="1.10.472.80:FF:000038">
    <property type="entry name" value="TBC1 domain family member 5"/>
    <property type="match status" value="1"/>
</dbReference>
<dbReference type="AlphaFoldDB" id="A0A420Y4S0"/>
<dbReference type="InterPro" id="IPR000195">
    <property type="entry name" value="Rab-GAP-TBC_dom"/>
</dbReference>
<keyword evidence="5" id="KW-1185">Reference proteome</keyword>
<feature type="region of interest" description="Disordered" evidence="2">
    <location>
        <begin position="588"/>
        <end position="754"/>
    </location>
</feature>
<dbReference type="Pfam" id="PF00566">
    <property type="entry name" value="RabGAP-TBC"/>
    <property type="match status" value="1"/>
</dbReference>
<keyword evidence="1" id="KW-0343">GTPase activation</keyword>
<dbReference type="Gene3D" id="1.10.472.80">
    <property type="entry name" value="Ypt/Rab-GAP domain of gyp1p, domain 3"/>
    <property type="match status" value="1"/>
</dbReference>
<dbReference type="SUPFAM" id="SSF47923">
    <property type="entry name" value="Ypt/Rab-GAP domain of gyp1p"/>
    <property type="match status" value="2"/>
</dbReference>
<dbReference type="SMART" id="SM00164">
    <property type="entry name" value="TBC"/>
    <property type="match status" value="1"/>
</dbReference>
<feature type="region of interest" description="Disordered" evidence="2">
    <location>
        <begin position="373"/>
        <end position="394"/>
    </location>
</feature>
<gene>
    <name evidence="4" type="ORF">DL546_005303</name>
</gene>
<evidence type="ECO:0000259" key="3">
    <source>
        <dbReference type="PROSITE" id="PS50086"/>
    </source>
</evidence>
<sequence length="754" mass="83219">MMRNISETKSRWQATMEHSSSFSDLQRAVKFNGASSPCVAGCRSVCWKAFLLFQGAASSDWSLVLRGARHFYSSISDQHLKYIKHPEKLNELTFDPLADDPESPWDTVRRDETVRAEILQDVQRLPDEAFYHEARVQSMILDILFVWCKVNPSAGGYRQGMHELLAPLVYAIDQDAIDGNAAGSDTEVDPTMAEMLDSNHIEHDAYALFTKIMERAGSFYEISDGAGADQSAIVEKSRYIHEVVLGKIDPELATHLKTIEVLPQIFLIRWIRLLFSREFPFDQLLIMWDTIFAFDPTLDLIDLICAAMLLRIRWTLLEADYTVALQLLLRYPSPEPPHGPHTFVDDAMYLKDHLNPAGGAALILKYTGRSPLQSPPAASGSTTPSALRPSTPSPLGFHLRQRTLGARSPLIAPAKFLQNPGGLEALIQGAAKNVIERGEKLGVNQAVRDAVGEIKRNVQILQEARTPGVGSPLARGDEEEKLFAVALLERRDRQLAKMLDETMTSLKDLSNALKEGSEKEKYVEGIEMAAAKIQFVKVHLEDSSLALPEEELPPMQNLSLSAPSSNREPVVALDATPVVLTSLAVEEARSTLSSPDRMVPSQNPSLDPETQQVPTPLPTLSETPLPDHDMDTDIPPSPPLQPTTQPKPSPNPEPQSDRLTQLKRPAAIPTRSTLAQSSFSWMLEPDTTTMPTSPPLPSKEKYESGGGGHKKRPSTGRRNNKNAFLFGEVVPSDEEGEGRLGDGNDIFGLRSMGK</sequence>
<dbReference type="OrthoDB" id="27140at2759"/>
<feature type="compositionally biased region" description="Low complexity" evidence="2">
    <location>
        <begin position="375"/>
        <end position="386"/>
    </location>
</feature>
<evidence type="ECO:0000256" key="1">
    <source>
        <dbReference type="ARBA" id="ARBA00022468"/>
    </source>
</evidence>
<protein>
    <recommendedName>
        <fullName evidence="3">Rab-GAP TBC domain-containing protein</fullName>
    </recommendedName>
</protein>
<dbReference type="Proteomes" id="UP000275385">
    <property type="component" value="Unassembled WGS sequence"/>
</dbReference>
<feature type="compositionally biased region" description="Pro residues" evidence="2">
    <location>
        <begin position="635"/>
        <end position="653"/>
    </location>
</feature>
<accession>A0A420Y4S0</accession>
<dbReference type="FunFam" id="1.10.8.270:FF:000031">
    <property type="entry name" value="TBC1 domain family member 5"/>
    <property type="match status" value="1"/>
</dbReference>
<organism evidence="4 5">
    <name type="scientific">Coniochaeta pulveracea</name>
    <dbReference type="NCBI Taxonomy" id="177199"/>
    <lineage>
        <taxon>Eukaryota</taxon>
        <taxon>Fungi</taxon>
        <taxon>Dikarya</taxon>
        <taxon>Ascomycota</taxon>
        <taxon>Pezizomycotina</taxon>
        <taxon>Sordariomycetes</taxon>
        <taxon>Sordariomycetidae</taxon>
        <taxon>Coniochaetales</taxon>
        <taxon>Coniochaetaceae</taxon>
        <taxon>Coniochaeta</taxon>
    </lineage>
</organism>
<evidence type="ECO:0000256" key="2">
    <source>
        <dbReference type="SAM" id="MobiDB-lite"/>
    </source>
</evidence>
<dbReference type="PANTHER" id="PTHR22957">
    <property type="entry name" value="TBC1 DOMAIN FAMILY MEMBER GTPASE-ACTIVATING PROTEIN"/>
    <property type="match status" value="1"/>
</dbReference>
<evidence type="ECO:0000313" key="5">
    <source>
        <dbReference type="Proteomes" id="UP000275385"/>
    </source>
</evidence>
<dbReference type="GO" id="GO:0005096">
    <property type="term" value="F:GTPase activator activity"/>
    <property type="evidence" value="ECO:0007669"/>
    <property type="project" value="UniProtKB-KW"/>
</dbReference>
<feature type="domain" description="Rab-GAP TBC" evidence="3">
    <location>
        <begin position="37"/>
        <end position="295"/>
    </location>
</feature>
<dbReference type="Gene3D" id="1.10.8.270">
    <property type="entry name" value="putative rabgap domain of human tbc1 domain family member 14 like domains"/>
    <property type="match status" value="1"/>
</dbReference>
<dbReference type="InterPro" id="IPR035969">
    <property type="entry name" value="Rab-GAP_TBC_sf"/>
</dbReference>
<reference evidence="4 5" key="1">
    <citation type="submission" date="2018-08" db="EMBL/GenBank/DDBJ databases">
        <title>Draft genome of the lignicolous fungus Coniochaeta pulveracea.</title>
        <authorList>
            <person name="Borstlap C.J."/>
            <person name="De Witt R.N."/>
            <person name="Botha A."/>
            <person name="Volschenk H."/>
        </authorList>
    </citation>
    <scope>NUCLEOTIDE SEQUENCE [LARGE SCALE GENOMIC DNA]</scope>
    <source>
        <strain evidence="4 5">CAB683</strain>
    </source>
</reference>
<evidence type="ECO:0000313" key="4">
    <source>
        <dbReference type="EMBL" id="RKU42875.1"/>
    </source>
</evidence>
<feature type="compositionally biased region" description="Polar residues" evidence="2">
    <location>
        <begin position="590"/>
        <end position="613"/>
    </location>
</feature>
<comment type="caution">
    <text evidence="4">The sequence shown here is derived from an EMBL/GenBank/DDBJ whole genome shotgun (WGS) entry which is preliminary data.</text>
</comment>
<feature type="compositionally biased region" description="Basic residues" evidence="2">
    <location>
        <begin position="708"/>
        <end position="720"/>
    </location>
</feature>
<dbReference type="PROSITE" id="PS50086">
    <property type="entry name" value="TBC_RABGAP"/>
    <property type="match status" value="1"/>
</dbReference>
<dbReference type="PANTHER" id="PTHR22957:SF337">
    <property type="entry name" value="TBC1 DOMAIN FAMILY MEMBER 5"/>
    <property type="match status" value="1"/>
</dbReference>
<proteinExistence type="predicted"/>
<dbReference type="EMBL" id="QVQW01000050">
    <property type="protein sequence ID" value="RKU42875.1"/>
    <property type="molecule type" value="Genomic_DNA"/>
</dbReference>